<dbReference type="InterPro" id="IPR001139">
    <property type="entry name" value="Glyco_hydro_30"/>
</dbReference>
<dbReference type="Gene3D" id="3.20.20.80">
    <property type="entry name" value="Glycosidases"/>
    <property type="match status" value="1"/>
</dbReference>
<keyword evidence="4" id="KW-0326">Glycosidase</keyword>
<sequence>MWVLKTVKQRYQTPIAFASAWTPPLYMKTNTGSVSGQNFNGLNYSCCSTDFANYIAGFVKSYQNEGVNLFGVSPSNEPENVFSAWPASYWTASHLGQFVTNNLRPALNNQGLNSVKIISAESAAWGTANSFLSSMDKSNVDILAGHGYVEPGDLILGKKGFNQNPTTWNYATGNKPTWVTEASDDGGTYDASMTEGLKLATTMHKFLANCSVNVYVYWLGMLAFQNNEALICTKSDGTLEFPKTYDVMGNYSRYIKPGYYRFGASVSNNGNLLVSAYKNPTTGAFSIVVTNTGSVPVNCALGLTGFTSSTITGYVTSAASTAHWAATAPIAANSNGSFTAQVPAYSVVTYTGVSN</sequence>
<organism evidence="6 7">
    <name type="scientific">Chitinophaga dinghuensis</name>
    <dbReference type="NCBI Taxonomy" id="1539050"/>
    <lineage>
        <taxon>Bacteria</taxon>
        <taxon>Pseudomonadati</taxon>
        <taxon>Bacteroidota</taxon>
        <taxon>Chitinophagia</taxon>
        <taxon>Chitinophagales</taxon>
        <taxon>Chitinophagaceae</taxon>
        <taxon>Chitinophaga</taxon>
    </lineage>
</organism>
<evidence type="ECO:0000313" key="7">
    <source>
        <dbReference type="Proteomes" id="UP000249819"/>
    </source>
</evidence>
<evidence type="ECO:0000256" key="2">
    <source>
        <dbReference type="ARBA" id="ARBA00022729"/>
    </source>
</evidence>
<evidence type="ECO:0000256" key="4">
    <source>
        <dbReference type="RuleBase" id="RU361188"/>
    </source>
</evidence>
<comment type="similarity">
    <text evidence="1 4">Belongs to the glycosyl hydrolase 30 family.</text>
</comment>
<evidence type="ECO:0000313" key="6">
    <source>
        <dbReference type="EMBL" id="RAJ88002.1"/>
    </source>
</evidence>
<evidence type="ECO:0000256" key="3">
    <source>
        <dbReference type="ARBA" id="ARBA00022801"/>
    </source>
</evidence>
<keyword evidence="2" id="KW-0732">Signal</keyword>
<name>A0A327WDK7_9BACT</name>
<gene>
    <name evidence="6" type="ORF">CLV59_101767</name>
</gene>
<dbReference type="Pfam" id="PF02055">
    <property type="entry name" value="Glyco_hydro_30"/>
    <property type="match status" value="1"/>
</dbReference>
<reference evidence="6 7" key="1">
    <citation type="submission" date="2018-06" db="EMBL/GenBank/DDBJ databases">
        <title>Genomic Encyclopedia of Archaeal and Bacterial Type Strains, Phase II (KMG-II): from individual species to whole genera.</title>
        <authorList>
            <person name="Goeker M."/>
        </authorList>
    </citation>
    <scope>NUCLEOTIDE SEQUENCE [LARGE SCALE GENOMIC DNA]</scope>
    <source>
        <strain evidence="6 7">DSM 29821</strain>
    </source>
</reference>
<proteinExistence type="inferred from homology"/>
<dbReference type="Gene3D" id="2.60.40.1180">
    <property type="entry name" value="Golgi alpha-mannosidase II"/>
    <property type="match status" value="1"/>
</dbReference>
<dbReference type="EMBL" id="QLMA01000001">
    <property type="protein sequence ID" value="RAJ88002.1"/>
    <property type="molecule type" value="Genomic_DNA"/>
</dbReference>
<dbReference type="PANTHER" id="PTHR11069:SF38">
    <property type="entry name" value="GLUCURONOXYLANASE XYNC"/>
    <property type="match status" value="1"/>
</dbReference>
<dbReference type="Proteomes" id="UP000249819">
    <property type="component" value="Unassembled WGS sequence"/>
</dbReference>
<dbReference type="GO" id="GO:0006665">
    <property type="term" value="P:sphingolipid metabolic process"/>
    <property type="evidence" value="ECO:0007669"/>
    <property type="project" value="InterPro"/>
</dbReference>
<dbReference type="InterPro" id="IPR013780">
    <property type="entry name" value="Glyco_hydro_b"/>
</dbReference>
<comment type="caution">
    <text evidence="6">The sequence shown here is derived from an EMBL/GenBank/DDBJ whole genome shotgun (WGS) entry which is preliminary data.</text>
</comment>
<dbReference type="SUPFAM" id="SSF51011">
    <property type="entry name" value="Glycosyl hydrolase domain"/>
    <property type="match status" value="1"/>
</dbReference>
<evidence type="ECO:0000259" key="5">
    <source>
        <dbReference type="Pfam" id="PF02055"/>
    </source>
</evidence>
<dbReference type="InterPro" id="IPR017853">
    <property type="entry name" value="GH"/>
</dbReference>
<dbReference type="PANTHER" id="PTHR11069">
    <property type="entry name" value="GLUCOSYLCERAMIDASE"/>
    <property type="match status" value="1"/>
</dbReference>
<accession>A0A327WDK7</accession>
<keyword evidence="7" id="KW-1185">Reference proteome</keyword>
<feature type="domain" description="Glycosyl hydrolase family 30 TIM-barrel" evidence="5">
    <location>
        <begin position="11"/>
        <end position="197"/>
    </location>
</feature>
<dbReference type="GO" id="GO:0016020">
    <property type="term" value="C:membrane"/>
    <property type="evidence" value="ECO:0007669"/>
    <property type="project" value="GOC"/>
</dbReference>
<dbReference type="AlphaFoldDB" id="A0A327WDK7"/>
<dbReference type="InterPro" id="IPR033453">
    <property type="entry name" value="Glyco_hydro_30_TIM-barrel"/>
</dbReference>
<evidence type="ECO:0000256" key="1">
    <source>
        <dbReference type="ARBA" id="ARBA00005382"/>
    </source>
</evidence>
<keyword evidence="3 4" id="KW-0378">Hydrolase</keyword>
<protein>
    <submittedName>
        <fullName evidence="6">O-glycosyl hydrolase</fullName>
    </submittedName>
</protein>
<dbReference type="GO" id="GO:0004348">
    <property type="term" value="F:glucosylceramidase activity"/>
    <property type="evidence" value="ECO:0007669"/>
    <property type="project" value="InterPro"/>
</dbReference>
<dbReference type="SUPFAM" id="SSF51445">
    <property type="entry name" value="(Trans)glycosidases"/>
    <property type="match status" value="1"/>
</dbReference>